<dbReference type="InParanoid" id="A0A1X7VM70"/>
<dbReference type="Gene3D" id="1.10.418.10">
    <property type="entry name" value="Calponin-like domain"/>
    <property type="match status" value="3"/>
</dbReference>
<feature type="repeat" description="Filamin" evidence="4">
    <location>
        <begin position="1046"/>
        <end position="1116"/>
    </location>
</feature>
<feature type="repeat" description="Filamin" evidence="4">
    <location>
        <begin position="930"/>
        <end position="1022"/>
    </location>
</feature>
<dbReference type="Gene3D" id="2.60.40.10">
    <property type="entry name" value="Immunoglobulins"/>
    <property type="match status" value="21"/>
</dbReference>
<feature type="repeat" description="Filamin" evidence="4">
    <location>
        <begin position="831"/>
        <end position="929"/>
    </location>
</feature>
<dbReference type="InterPro" id="IPR036872">
    <property type="entry name" value="CH_dom_sf"/>
</dbReference>
<dbReference type="GO" id="GO:0051015">
    <property type="term" value="F:actin filament binding"/>
    <property type="evidence" value="ECO:0007669"/>
    <property type="project" value="InterPro"/>
</dbReference>
<dbReference type="EnsemblMetazoa" id="Aqu2.1.40984_001">
    <property type="protein sequence ID" value="Aqu2.1.40984_001"/>
    <property type="gene ID" value="Aqu2.1.40984"/>
</dbReference>
<evidence type="ECO:0000256" key="2">
    <source>
        <dbReference type="ARBA" id="ARBA00022737"/>
    </source>
</evidence>
<keyword evidence="2" id="KW-0677">Repeat</keyword>
<feature type="repeat" description="Filamin" evidence="4">
    <location>
        <begin position="1464"/>
        <end position="1515"/>
    </location>
</feature>
<organism evidence="7">
    <name type="scientific">Amphimedon queenslandica</name>
    <name type="common">Sponge</name>
    <dbReference type="NCBI Taxonomy" id="400682"/>
    <lineage>
        <taxon>Eukaryota</taxon>
        <taxon>Metazoa</taxon>
        <taxon>Porifera</taxon>
        <taxon>Demospongiae</taxon>
        <taxon>Heteroscleromorpha</taxon>
        <taxon>Haplosclerida</taxon>
        <taxon>Niphatidae</taxon>
        <taxon>Amphimedon</taxon>
    </lineage>
</organism>
<feature type="repeat" description="Filamin" evidence="4">
    <location>
        <begin position="459"/>
        <end position="552"/>
    </location>
</feature>
<dbReference type="Pfam" id="PF00630">
    <property type="entry name" value="Filamin"/>
    <property type="match status" value="17"/>
</dbReference>
<dbReference type="InterPro" id="IPR014756">
    <property type="entry name" value="Ig_E-set"/>
</dbReference>
<evidence type="ECO:0000313" key="8">
    <source>
        <dbReference type="Proteomes" id="UP000007879"/>
    </source>
</evidence>
<reference evidence="7" key="2">
    <citation type="submission" date="2017-05" db="UniProtKB">
        <authorList>
            <consortium name="EnsemblMetazoa"/>
        </authorList>
    </citation>
    <scope>IDENTIFICATION</scope>
</reference>
<feature type="repeat" description="Filamin" evidence="4">
    <location>
        <begin position="1328"/>
        <end position="1427"/>
    </location>
</feature>
<proteinExistence type="inferred from homology"/>
<dbReference type="STRING" id="400682.A0A1X7VM70"/>
<protein>
    <recommendedName>
        <fullName evidence="6">Calponin-homology (CH) domain-containing protein</fullName>
    </recommendedName>
</protein>
<evidence type="ECO:0000259" key="6">
    <source>
        <dbReference type="PROSITE" id="PS50021"/>
    </source>
</evidence>
<evidence type="ECO:0000256" key="1">
    <source>
        <dbReference type="ARBA" id="ARBA00009238"/>
    </source>
</evidence>
<dbReference type="GO" id="GO:0030036">
    <property type="term" value="P:actin cytoskeleton organization"/>
    <property type="evidence" value="ECO:0007669"/>
    <property type="project" value="InterPro"/>
</dbReference>
<dbReference type="PROSITE" id="PS50194">
    <property type="entry name" value="FILAMIN_REPEAT"/>
    <property type="match status" value="20"/>
</dbReference>
<dbReference type="eggNOG" id="KOG0518">
    <property type="taxonomic scope" value="Eukaryota"/>
</dbReference>
<feature type="repeat" description="Filamin" evidence="4">
    <location>
        <begin position="2191"/>
        <end position="2285"/>
    </location>
</feature>
<feature type="repeat" description="Filamin" evidence="4">
    <location>
        <begin position="363"/>
        <end position="458"/>
    </location>
</feature>
<feature type="compositionally biased region" description="Basic and acidic residues" evidence="5">
    <location>
        <begin position="2410"/>
        <end position="2419"/>
    </location>
</feature>
<feature type="repeat" description="Filamin" evidence="4">
    <location>
        <begin position="735"/>
        <end position="830"/>
    </location>
</feature>
<dbReference type="PROSITE" id="PS00019">
    <property type="entry name" value="ACTININ_1"/>
    <property type="match status" value="1"/>
</dbReference>
<gene>
    <name evidence="7" type="primary">100640228</name>
</gene>
<dbReference type="InterPro" id="IPR001715">
    <property type="entry name" value="CH_dom"/>
</dbReference>
<feature type="repeat" description="Filamin" evidence="4">
    <location>
        <begin position="1998"/>
        <end position="2094"/>
    </location>
</feature>
<dbReference type="SUPFAM" id="SSF81296">
    <property type="entry name" value="E set domains"/>
    <property type="match status" value="20"/>
</dbReference>
<dbReference type="OrthoDB" id="18740at2759"/>
<feature type="repeat" description="Filamin" evidence="4">
    <location>
        <begin position="1809"/>
        <end position="1905"/>
    </location>
</feature>
<dbReference type="CDD" id="cd21184">
    <property type="entry name" value="CH_FLN-like_rpt2"/>
    <property type="match status" value="2"/>
</dbReference>
<feature type="repeat" description="Filamin" evidence="4">
    <location>
        <begin position="1142"/>
        <end position="1209"/>
    </location>
</feature>
<feature type="repeat" description="Filamin" evidence="4">
    <location>
        <begin position="642"/>
        <end position="737"/>
    </location>
</feature>
<dbReference type="InterPro" id="IPR001298">
    <property type="entry name" value="Filamin/ABP280_rpt"/>
</dbReference>
<dbReference type="SUPFAM" id="SSF47576">
    <property type="entry name" value="Calponin-homology domain, CH-domain"/>
    <property type="match status" value="2"/>
</dbReference>
<dbReference type="InterPro" id="IPR044801">
    <property type="entry name" value="Filamin"/>
</dbReference>
<feature type="repeat" description="Filamin" evidence="4">
    <location>
        <begin position="1516"/>
        <end position="1613"/>
    </location>
</feature>
<dbReference type="SMART" id="SM00557">
    <property type="entry name" value="IG_FLMN"/>
    <property type="match status" value="20"/>
</dbReference>
<dbReference type="PANTHER" id="PTHR38537:SF16">
    <property type="entry name" value="CALPONIN-HOMOLOGY (CH) DOMAIN-CONTAINING PROTEIN"/>
    <property type="match status" value="1"/>
</dbReference>
<feature type="repeat" description="Filamin" evidence="4">
    <location>
        <begin position="1243"/>
        <end position="1327"/>
    </location>
</feature>
<dbReference type="PROSITE" id="PS50021">
    <property type="entry name" value="CH"/>
    <property type="match status" value="2"/>
</dbReference>
<dbReference type="Pfam" id="PF00307">
    <property type="entry name" value="CH"/>
    <property type="match status" value="3"/>
</dbReference>
<evidence type="ECO:0000313" key="7">
    <source>
        <dbReference type="EnsemblMetazoa" id="Aqu2.1.40984_001"/>
    </source>
</evidence>
<feature type="domain" description="Calponin-homology (CH)" evidence="6">
    <location>
        <begin position="157"/>
        <end position="260"/>
    </location>
</feature>
<dbReference type="InterPro" id="IPR013783">
    <property type="entry name" value="Ig-like_fold"/>
</dbReference>
<dbReference type="EnsemblMetazoa" id="XM_020008128.1">
    <property type="protein sequence ID" value="XP_019863687.1"/>
    <property type="gene ID" value="LOC100640228"/>
</dbReference>
<feature type="repeat" description="Filamin" evidence="4">
    <location>
        <begin position="2095"/>
        <end position="2190"/>
    </location>
</feature>
<reference evidence="8" key="1">
    <citation type="journal article" date="2010" name="Nature">
        <title>The Amphimedon queenslandica genome and the evolution of animal complexity.</title>
        <authorList>
            <person name="Srivastava M."/>
            <person name="Simakov O."/>
            <person name="Chapman J."/>
            <person name="Fahey B."/>
            <person name="Gauthier M.E."/>
            <person name="Mitros T."/>
            <person name="Richards G.S."/>
            <person name="Conaco C."/>
            <person name="Dacre M."/>
            <person name="Hellsten U."/>
            <person name="Larroux C."/>
            <person name="Putnam N.H."/>
            <person name="Stanke M."/>
            <person name="Adamska M."/>
            <person name="Darling A."/>
            <person name="Degnan S.M."/>
            <person name="Oakley T.H."/>
            <person name="Plachetzki D.C."/>
            <person name="Zhai Y."/>
            <person name="Adamski M."/>
            <person name="Calcino A."/>
            <person name="Cummins S.F."/>
            <person name="Goodstein D.M."/>
            <person name="Harris C."/>
            <person name="Jackson D.J."/>
            <person name="Leys S.P."/>
            <person name="Shu S."/>
            <person name="Woodcroft B.J."/>
            <person name="Vervoort M."/>
            <person name="Kosik K.S."/>
            <person name="Manning G."/>
            <person name="Degnan B.M."/>
            <person name="Rokhsar D.S."/>
        </authorList>
    </citation>
    <scope>NUCLEOTIDE SEQUENCE [LARGE SCALE GENOMIC DNA]</scope>
</reference>
<feature type="repeat" description="Filamin" evidence="4">
    <location>
        <begin position="1913"/>
        <end position="1997"/>
    </location>
</feature>
<keyword evidence="8" id="KW-1185">Reference proteome</keyword>
<evidence type="ECO:0000256" key="5">
    <source>
        <dbReference type="SAM" id="MobiDB-lite"/>
    </source>
</evidence>
<evidence type="ECO:0000256" key="4">
    <source>
        <dbReference type="PROSITE-ProRule" id="PRU00087"/>
    </source>
</evidence>
<feature type="region of interest" description="Disordered" evidence="5">
    <location>
        <begin position="129"/>
        <end position="155"/>
    </location>
</feature>
<name>A0A1X7VM70_AMPQE</name>
<feature type="repeat" description="Filamin" evidence="4">
    <location>
        <begin position="550"/>
        <end position="643"/>
    </location>
</feature>
<dbReference type="KEGG" id="aqu:100640228"/>
<feature type="repeat" description="Filamin" evidence="4">
    <location>
        <begin position="1699"/>
        <end position="1807"/>
    </location>
</feature>
<dbReference type="SMART" id="SM00033">
    <property type="entry name" value="CH"/>
    <property type="match status" value="3"/>
</dbReference>
<accession>A0A1X7VM70</accession>
<evidence type="ECO:0000256" key="3">
    <source>
        <dbReference type="ARBA" id="ARBA00023203"/>
    </source>
</evidence>
<dbReference type="PANTHER" id="PTHR38537">
    <property type="entry name" value="JITTERBUG, ISOFORM N"/>
    <property type="match status" value="1"/>
</dbReference>
<keyword evidence="3" id="KW-0009">Actin-binding</keyword>
<comment type="similarity">
    <text evidence="1">Belongs to the filamin family.</text>
</comment>
<dbReference type="InterPro" id="IPR001589">
    <property type="entry name" value="Actinin_actin-bd_CS"/>
</dbReference>
<dbReference type="PROSITE" id="PS00020">
    <property type="entry name" value="ACTININ_2"/>
    <property type="match status" value="1"/>
</dbReference>
<feature type="repeat" description="Filamin" evidence="4">
    <location>
        <begin position="2286"/>
        <end position="2381"/>
    </location>
</feature>
<feature type="region of interest" description="Disordered" evidence="5">
    <location>
        <begin position="2382"/>
        <end position="2419"/>
    </location>
</feature>
<sequence length="2419" mass="263471">MAEDSPARGEAASWVKVQKSTFTNWCNDQLKDTSYKVDDLQTQFDDGVTLLKLLEVLAHQNKAKLKYNKKPRLALQKRENLSMAFDFMKKVERINLVNIGAGDVEEHNLKLMLGLVWKLIQKYQLGIHDDPEPAPAPPTKGGSEPAAKPEKKKKVPSSAKAILLAWVQATLPDVKVKNFQSDWNDGTKLSALVDHMKPGLIPDHASLNPDDRLENTTRALNLAEENFGIPQIIEAKDLCVDKPDELSVLTYLGYYCNKESIGKNNLLDWIDSKIPQYKIKDFTTQWKDGMALGCLTDVVSGGQFTDYEDMSEDTPLENAEKSMEYAQSLGVPKIITPEQFIDPSLDPVTMMTYLTYFKHAKPSDDSPLANISASGPGVAGGDKTGKDTNFVIRGRIPDWAPLDINITGPDGSKVPYTKLDPIATSCPIRYKPTEPGKYTVDILVNKEHIKGSPFTVHHSEPSNASGCTASGKGLEKAIVGDMSEFTVDCSKGGAGSLQTELHGPGGNVGTEVTETGNRVYSVKYSPLEAGPLTISALWSGNHIDKSPFTCRVINPKKCTATGPGLTGATLNQPATFYVSTKQAGQSTLSVSVTGPSGPIPIQKHENEPESYVCTYTPTESGQYVIDAKWEDIPISGSPFTISPTTPANASKCKMSNVPQGYLRAGKEVSFNVDISDAGDGELKASGHGASLPQKCSIRSLDSSNYEVSFTPFEVGVLTIDTSFADQPLNESPLTFKVNDPTKCKINSAGLKDGHYTVNQQVDCRVSAQFCGEGEVTAKLHGPKGEEDVSITDSGDGTYLVHFTPKEPGPHAFDVFFDGEEIPDAPVNIFVNAGSGSDDVVVTQPLANRAGNYVVDMSHNYKINAAKANEGELSTSCVGVFSAHKPAVEIDEVEEKQYVVTVNTAVPDEYKVTILWGGDPVPGSPFTLNVVDKARPGNVLVKGPTFEIGQLGIGLRADVKNAGVGELSASCRGNRVGTVPVSINETSPKLYELSIEPSQPDLFTISVLWSDEHVPGSPFKVDNTPPDASKVVVDPPESYATSVRAVFRVDATEAGVGELRAHCRAENSANLPVEIDKPDLSTEKYRCVVIPIRDDVYHFSLLWSGKDVPGSPFKIDLVPKIHPDRVIVDDPVYSDTVHPVITTVDCTNAGPGVLRARCRGDNTGIVQVAMIETEKGKYRLEFEPSNEDDYNLSIFFNNQEVPRSPLHIPIKPIVEAFDMVMVEEVHQEMSLPAEFQAREEETPPSKQDTMYLFLGNPLHINVEDASGSELELTATAEGDINGSTPVSVVKTDKNYEVDFNPTKPDKYTISVKYGDGKEAPNSPIIVYYSVPVDASKCIVKGLESVSSYPMMDVPIKFIVDATAAGKADLNVTSDGPSGTDPSSVQVEENQDEPGIYDITYTPTGPGEHRVNLYWGRDLIPSSPLVFNVVKGSAITGEKLYPYGSPVVLALAADCKPKELEVFAVPEGTSQKVKVKVAKDGKGRYKLQFSPQNPGFYDVHGLLRNSEVAGSPYRLEYAHPPNAGKVKVLIEPNEVAYVNYPITFSIDTREGGKAELLLRANFPNKLKVQSPDFIVKKNEDGTYRATYTPSLAVPHSFDVLFAGQPVKDSPFKISVKDKPVELFHILASDLNLIEVHSSVDIYFKLPAGDTISTVTASATGKTIDDADFKLQAVGDEGLYRAHFIPSVPDDYQLEMHHKGNPIPGSPFPVKVVGLGGFEPSKGPDDVDNPPIVETKRPFNLLVPLDMTTPPEDFKVEVDGPPESSVTPEVKSDSRGKYSILLTPDLPGDYLIHMTKDDSHVLGSPFRVIVKEFRSDPSKCFILPEDQHLFDKRQKFGKPCQFRISTIDAGPGTLNITSRGPGKADVKIYDNNDGTYTCDFTPSVPGQYSIDILWDDQHIGDSPYSLVFKKSKSKVITGLNLDAEHFRVGVPHRFKLHCDEVGEGELGVTVKPNSAAQIRVSNLGGDSYQVEILPKEQGNHELAVRYGEGHILGSPFNVVFHQRGDASKCHMVSNEVIQEEDGRDKVIFIISTKDAGRGKLSAHADNPHTKERLEVNIDPLEDDEHKIHFYIGDGSEYQLTVKYDAVHIEGSPFKLLFADQGDASACIADGDGLNVSQINKEAKFNVLCEGAGEGELSVEIKSQDGITTVHPLISSVSDEEFEVSYSPVKSGQYNITVKWGEEQITGSPFAMKCYVPLNASNLMIVDPPTEAFLETPMEFKVKTVEDMSEEGEIAVTAKSRSEVVNGTAEKEEAGTYKCSVEPKAPGKYVVKVTLNGDNIKGSPFKVKVSEPPKPQNVKASGPGLEDGYVGQEGNFMLETGEAGTGTLSVRVHGPKGAFKINMRRHPDNDRNILVRYDPKYAGSYAIDVTWSEVHVPGSPFKVDIKEQKEEKSLDESGEEEELTNGLGDSIKMATEKEIEISS</sequence>
<dbReference type="Proteomes" id="UP000007879">
    <property type="component" value="Unassembled WGS sequence"/>
</dbReference>
<feature type="compositionally biased region" description="Basic and acidic residues" evidence="5">
    <location>
        <begin position="2382"/>
        <end position="2391"/>
    </location>
</feature>
<dbReference type="InterPro" id="IPR017868">
    <property type="entry name" value="Filamin/ABP280_repeat-like"/>
</dbReference>
<feature type="domain" description="Calponin-homology (CH)" evidence="6">
    <location>
        <begin position="16"/>
        <end position="124"/>
    </location>
</feature>